<proteinExistence type="inferred from homology"/>
<gene>
    <name evidence="4" type="primary">yejK</name>
    <name evidence="4" type="ORF">MRM63_07575</name>
</gene>
<comment type="subcellular location">
    <subcellularLocation>
        <location evidence="1">Cytoplasm</location>
    </subcellularLocation>
</comment>
<protein>
    <submittedName>
        <fullName evidence="4">Nucleoid-associated protein YejK</fullName>
    </submittedName>
</protein>
<dbReference type="GO" id="GO:0043590">
    <property type="term" value="C:bacterial nucleoid"/>
    <property type="evidence" value="ECO:0007669"/>
    <property type="project" value="TreeGrafter"/>
</dbReference>
<sequence>MSIEIINVYVDELIKNESGELVQCHFAGDLGPHISFAEFERLINESHRSFASKPAKGFGYFKEDSDFKSKLDVLLDKQCNFVEFSAYGVQRLVNELAKYPFADTGLVMFAHYRHLATDLLMVAIVPHSEGMNVSFGLKVNRFNYLNMPGMTIAAVINMTEYQTSTNSQRNVTFLKGRAGRGVSDFFLDFLGLEVGLEPKQQNQLLMQAVQDFIGDQQADKDEALAIRKQVKDFCFDAAKHGEELDVVELSGELPSNSGKSFESYVVENGYELAAQFPVDKPLISKLVTFRGAGGGIKIQFDRALLSERVFYDAEMDTLTIKGTPPNLRDQLVRGL</sequence>
<dbReference type="NCBIfam" id="NF001557">
    <property type="entry name" value="PRK00378.1"/>
    <property type="match status" value="1"/>
</dbReference>
<organism evidence="4">
    <name type="scientific">bacterium 19MO03SA05</name>
    <dbReference type="NCBI Taxonomy" id="2920620"/>
    <lineage>
        <taxon>Bacteria</taxon>
    </lineage>
</organism>
<reference evidence="4" key="1">
    <citation type="submission" date="2022-03" db="EMBL/GenBank/DDBJ databases">
        <title>Sea Food Isolates.</title>
        <authorList>
            <person name="Li c."/>
        </authorList>
    </citation>
    <scope>NUCLEOTIDE SEQUENCE</scope>
    <source>
        <strain evidence="4">19MO03SA05</strain>
    </source>
</reference>
<evidence type="ECO:0000313" key="4">
    <source>
        <dbReference type="EMBL" id="XAG83453.1"/>
    </source>
</evidence>
<dbReference type="GO" id="GO:0003727">
    <property type="term" value="F:single-stranded RNA binding"/>
    <property type="evidence" value="ECO:0007669"/>
    <property type="project" value="TreeGrafter"/>
</dbReference>
<dbReference type="PANTHER" id="PTHR38772:SF1">
    <property type="entry name" value="NUCLEOID-ASSOCIATED PROTEIN YEJK"/>
    <property type="match status" value="1"/>
</dbReference>
<evidence type="ECO:0000256" key="2">
    <source>
        <dbReference type="ARBA" id="ARBA00009035"/>
    </source>
</evidence>
<name>A0AAU6VB40_UNCXX</name>
<dbReference type="GO" id="GO:0005737">
    <property type="term" value="C:cytoplasm"/>
    <property type="evidence" value="ECO:0007669"/>
    <property type="project" value="UniProtKB-SubCell"/>
</dbReference>
<dbReference type="Pfam" id="PF04245">
    <property type="entry name" value="NA37"/>
    <property type="match status" value="1"/>
</dbReference>
<keyword evidence="3" id="KW-0963">Cytoplasm</keyword>
<dbReference type="EMBL" id="CP095350">
    <property type="protein sequence ID" value="XAG83453.1"/>
    <property type="molecule type" value="Genomic_DNA"/>
</dbReference>
<dbReference type="PANTHER" id="PTHR38772">
    <property type="match status" value="1"/>
</dbReference>
<comment type="similarity">
    <text evidence="2">Belongs to the YejK family.</text>
</comment>
<accession>A0AAU6VB40</accession>
<dbReference type="InterPro" id="IPR007358">
    <property type="entry name" value="Nucleoid_associated_NdpA"/>
</dbReference>
<dbReference type="AlphaFoldDB" id="A0AAU6VB40"/>
<dbReference type="GO" id="GO:0003690">
    <property type="term" value="F:double-stranded DNA binding"/>
    <property type="evidence" value="ECO:0007669"/>
    <property type="project" value="TreeGrafter"/>
</dbReference>
<evidence type="ECO:0000256" key="3">
    <source>
        <dbReference type="ARBA" id="ARBA00022490"/>
    </source>
</evidence>
<evidence type="ECO:0000256" key="1">
    <source>
        <dbReference type="ARBA" id="ARBA00004496"/>
    </source>
</evidence>